<dbReference type="Gene3D" id="1.10.357.10">
    <property type="entry name" value="Tetracycline Repressor, domain 2"/>
    <property type="match status" value="1"/>
</dbReference>
<dbReference type="InterPro" id="IPR001647">
    <property type="entry name" value="HTH_TetR"/>
</dbReference>
<protein>
    <submittedName>
        <fullName evidence="6">TetR/AcrR family transcriptional regulator</fullName>
    </submittedName>
</protein>
<dbReference type="PROSITE" id="PS50977">
    <property type="entry name" value="HTH_TETR_2"/>
    <property type="match status" value="1"/>
</dbReference>
<accession>A0A3N0CH41</accession>
<evidence type="ECO:0000256" key="1">
    <source>
        <dbReference type="ARBA" id="ARBA00023015"/>
    </source>
</evidence>
<dbReference type="AlphaFoldDB" id="A0A3N0CH41"/>
<evidence type="ECO:0000313" key="6">
    <source>
        <dbReference type="EMBL" id="RNL62323.1"/>
    </source>
</evidence>
<name>A0A3N0CH41_9ACTN</name>
<dbReference type="GO" id="GO:0003700">
    <property type="term" value="F:DNA-binding transcription factor activity"/>
    <property type="evidence" value="ECO:0007669"/>
    <property type="project" value="TreeGrafter"/>
</dbReference>
<organism evidence="6 7">
    <name type="scientific">Nocardioides marmoriginsengisoli</name>
    <dbReference type="NCBI Taxonomy" id="661483"/>
    <lineage>
        <taxon>Bacteria</taxon>
        <taxon>Bacillati</taxon>
        <taxon>Actinomycetota</taxon>
        <taxon>Actinomycetes</taxon>
        <taxon>Propionibacteriales</taxon>
        <taxon>Nocardioidaceae</taxon>
        <taxon>Nocardioides</taxon>
    </lineage>
</organism>
<dbReference type="RefSeq" id="WP_123227619.1">
    <property type="nucleotide sequence ID" value="NZ_RJSE01000007.1"/>
</dbReference>
<keyword evidence="1" id="KW-0805">Transcription regulation</keyword>
<keyword evidence="2 4" id="KW-0238">DNA-binding</keyword>
<sequence>MNPSTKVVLPGARDARDADRSLTPVGHGYTREEIVELQKDRLRDAVVQVVSEDGFENAGIKAICSRAGVGLATFYEHFHSKNELVFAAYDAGVADLFVAVSAAYSTPPDGTDNRDRIEVGILALLETLAENPAFATFFLVEIHKAGQEAHERVEGALDAAFELFTDVEPDSGLVAPDPEMVPLLVGGIYAHLSRYVRIGRTAELPRLLPSLMKFSEAVMLGAGTSSINLRPPR</sequence>
<comment type="caution">
    <text evidence="6">The sequence shown here is derived from an EMBL/GenBank/DDBJ whole genome shotgun (WGS) entry which is preliminary data.</text>
</comment>
<dbReference type="Pfam" id="PF00440">
    <property type="entry name" value="TetR_N"/>
    <property type="match status" value="1"/>
</dbReference>
<dbReference type="InterPro" id="IPR009057">
    <property type="entry name" value="Homeodomain-like_sf"/>
</dbReference>
<feature type="domain" description="HTH tetR-type" evidence="5">
    <location>
        <begin position="36"/>
        <end position="96"/>
    </location>
</feature>
<evidence type="ECO:0000256" key="4">
    <source>
        <dbReference type="PROSITE-ProRule" id="PRU00335"/>
    </source>
</evidence>
<keyword evidence="7" id="KW-1185">Reference proteome</keyword>
<dbReference type="EMBL" id="RJSE01000007">
    <property type="protein sequence ID" value="RNL62323.1"/>
    <property type="molecule type" value="Genomic_DNA"/>
</dbReference>
<evidence type="ECO:0000256" key="2">
    <source>
        <dbReference type="ARBA" id="ARBA00023125"/>
    </source>
</evidence>
<dbReference type="PANTHER" id="PTHR30055:SF234">
    <property type="entry name" value="HTH-TYPE TRANSCRIPTIONAL REGULATOR BETI"/>
    <property type="match status" value="1"/>
</dbReference>
<evidence type="ECO:0000256" key="3">
    <source>
        <dbReference type="ARBA" id="ARBA00023163"/>
    </source>
</evidence>
<evidence type="ECO:0000313" key="7">
    <source>
        <dbReference type="Proteomes" id="UP000267128"/>
    </source>
</evidence>
<keyword evidence="3" id="KW-0804">Transcription</keyword>
<dbReference type="SUPFAM" id="SSF46689">
    <property type="entry name" value="Homeodomain-like"/>
    <property type="match status" value="1"/>
</dbReference>
<dbReference type="OrthoDB" id="4214267at2"/>
<dbReference type="Proteomes" id="UP000267128">
    <property type="component" value="Unassembled WGS sequence"/>
</dbReference>
<proteinExistence type="predicted"/>
<dbReference type="PRINTS" id="PR00455">
    <property type="entry name" value="HTHTETR"/>
</dbReference>
<feature type="DNA-binding region" description="H-T-H motif" evidence="4">
    <location>
        <begin position="59"/>
        <end position="78"/>
    </location>
</feature>
<evidence type="ECO:0000259" key="5">
    <source>
        <dbReference type="PROSITE" id="PS50977"/>
    </source>
</evidence>
<dbReference type="InterPro" id="IPR050109">
    <property type="entry name" value="HTH-type_TetR-like_transc_reg"/>
</dbReference>
<dbReference type="GO" id="GO:0000976">
    <property type="term" value="F:transcription cis-regulatory region binding"/>
    <property type="evidence" value="ECO:0007669"/>
    <property type="project" value="TreeGrafter"/>
</dbReference>
<dbReference type="PANTHER" id="PTHR30055">
    <property type="entry name" value="HTH-TYPE TRANSCRIPTIONAL REGULATOR RUTR"/>
    <property type="match status" value="1"/>
</dbReference>
<reference evidence="6 7" key="1">
    <citation type="submission" date="2018-11" db="EMBL/GenBank/DDBJ databases">
        <authorList>
            <person name="Li F."/>
        </authorList>
    </citation>
    <scope>NUCLEOTIDE SEQUENCE [LARGE SCALE GENOMIC DNA]</scope>
    <source>
        <strain evidence="6 7">Gsoil 097</strain>
    </source>
</reference>
<gene>
    <name evidence="6" type="ORF">EFK50_11115</name>
</gene>